<keyword evidence="4" id="KW-0436">Ligase</keyword>
<dbReference type="InterPro" id="IPR002306">
    <property type="entry name" value="Trp-tRNA-ligase"/>
</dbReference>
<keyword evidence="7" id="KW-0648">Protein biosynthesis</keyword>
<dbReference type="SUPFAM" id="SSF52374">
    <property type="entry name" value="Nucleotidylyl transferase"/>
    <property type="match status" value="1"/>
</dbReference>
<dbReference type="NCBIfam" id="TIGR00233">
    <property type="entry name" value="trpS"/>
    <property type="match status" value="1"/>
</dbReference>
<evidence type="ECO:0000256" key="5">
    <source>
        <dbReference type="ARBA" id="ARBA00022741"/>
    </source>
</evidence>
<dbReference type="PANTHER" id="PTHR43766">
    <property type="entry name" value="TRYPTOPHAN--TRNA LIGASE, MITOCHONDRIAL"/>
    <property type="match status" value="1"/>
</dbReference>
<gene>
    <name evidence="10" type="ORF">METZ01_LOCUS103103</name>
</gene>
<dbReference type="InterPro" id="IPR014729">
    <property type="entry name" value="Rossmann-like_a/b/a_fold"/>
</dbReference>
<dbReference type="GO" id="GO:0005829">
    <property type="term" value="C:cytosol"/>
    <property type="evidence" value="ECO:0007669"/>
    <property type="project" value="TreeGrafter"/>
</dbReference>
<dbReference type="AlphaFoldDB" id="A0A381WCJ9"/>
<dbReference type="FunFam" id="1.10.240.10:FF:000005">
    <property type="entry name" value="Tryptophan--tRNA ligase"/>
    <property type="match status" value="1"/>
</dbReference>
<dbReference type="GO" id="GO:0005739">
    <property type="term" value="C:mitochondrion"/>
    <property type="evidence" value="ECO:0007669"/>
    <property type="project" value="UniProtKB-SubCell"/>
</dbReference>
<sequence length="337" mass="37599">MSEQETKTSRKRVLSGIQPTGEAHLGNYLGALRQWVYMQDEYECFYCIVDQHAILGESDPLDLPRRTLDMAVSLLAVGIDPDKSTLFVQSDLPEHIELAWLFNTVAPVGDLERMTQYKDKSTRYESIPVGLLNYPVLQAADILIYRADAVPVGDDQRQHLELTREIARKWNTRYGVYFPEPEAIIPETGRIIGLDGDAKMSKSLGNTVGVLAAEGEVWEGVRSAVTDPQRVRREDSGRPEVCNVYSLHELLTDSTLLPDIAEQCRTAGRGCVDCKRILADSIVGEFSPFRERAEYFRAHADEVRGILEDGASRARAVSSATLAEARGRMGLDWRAGL</sequence>
<dbReference type="PANTHER" id="PTHR43766:SF1">
    <property type="entry name" value="TRYPTOPHAN--TRNA LIGASE, MITOCHONDRIAL"/>
    <property type="match status" value="1"/>
</dbReference>
<dbReference type="EMBL" id="UINC01011379">
    <property type="protein sequence ID" value="SVA50249.1"/>
    <property type="molecule type" value="Genomic_DNA"/>
</dbReference>
<reference evidence="10" key="1">
    <citation type="submission" date="2018-05" db="EMBL/GenBank/DDBJ databases">
        <authorList>
            <person name="Lanie J.A."/>
            <person name="Ng W.-L."/>
            <person name="Kazmierczak K.M."/>
            <person name="Andrzejewski T.M."/>
            <person name="Davidsen T.M."/>
            <person name="Wayne K.J."/>
            <person name="Tettelin H."/>
            <person name="Glass J.I."/>
            <person name="Rusch D."/>
            <person name="Podicherti R."/>
            <person name="Tsui H.-C.T."/>
            <person name="Winkler M.E."/>
        </authorList>
    </citation>
    <scope>NUCLEOTIDE SEQUENCE</scope>
</reference>
<evidence type="ECO:0000256" key="1">
    <source>
        <dbReference type="ARBA" id="ARBA00004173"/>
    </source>
</evidence>
<name>A0A381WCJ9_9ZZZZ</name>
<dbReference type="GO" id="GO:0004830">
    <property type="term" value="F:tryptophan-tRNA ligase activity"/>
    <property type="evidence" value="ECO:0007669"/>
    <property type="project" value="UniProtKB-EC"/>
</dbReference>
<keyword evidence="5" id="KW-0547">Nucleotide-binding</keyword>
<dbReference type="GO" id="GO:0006436">
    <property type="term" value="P:tryptophanyl-tRNA aminoacylation"/>
    <property type="evidence" value="ECO:0007669"/>
    <property type="project" value="InterPro"/>
</dbReference>
<evidence type="ECO:0000256" key="2">
    <source>
        <dbReference type="ARBA" id="ARBA00005594"/>
    </source>
</evidence>
<dbReference type="PRINTS" id="PR01039">
    <property type="entry name" value="TRNASYNTHTRP"/>
</dbReference>
<dbReference type="CDD" id="cd00806">
    <property type="entry name" value="TrpRS_core"/>
    <property type="match status" value="1"/>
</dbReference>
<dbReference type="InterPro" id="IPR002305">
    <property type="entry name" value="aa-tRNA-synth_Ic"/>
</dbReference>
<keyword evidence="8" id="KW-0030">Aminoacyl-tRNA synthetase</keyword>
<comment type="subcellular location">
    <subcellularLocation>
        <location evidence="1">Mitochondrion</location>
    </subcellularLocation>
</comment>
<dbReference type="Gene3D" id="1.10.240.10">
    <property type="entry name" value="Tyrosyl-Transfer RNA Synthetase"/>
    <property type="match status" value="1"/>
</dbReference>
<evidence type="ECO:0000256" key="7">
    <source>
        <dbReference type="ARBA" id="ARBA00022917"/>
    </source>
</evidence>
<dbReference type="Pfam" id="PF00579">
    <property type="entry name" value="tRNA-synt_1b"/>
    <property type="match status" value="1"/>
</dbReference>
<evidence type="ECO:0000256" key="8">
    <source>
        <dbReference type="ARBA" id="ARBA00023146"/>
    </source>
</evidence>
<organism evidence="10">
    <name type="scientific">marine metagenome</name>
    <dbReference type="NCBI Taxonomy" id="408172"/>
    <lineage>
        <taxon>unclassified sequences</taxon>
        <taxon>metagenomes</taxon>
        <taxon>ecological metagenomes</taxon>
    </lineage>
</organism>
<accession>A0A381WCJ9</accession>
<keyword evidence="6" id="KW-0067">ATP-binding</keyword>
<evidence type="ECO:0000256" key="4">
    <source>
        <dbReference type="ARBA" id="ARBA00022598"/>
    </source>
</evidence>
<dbReference type="InterPro" id="IPR050203">
    <property type="entry name" value="Trp-tRNA_synthetase"/>
</dbReference>
<evidence type="ECO:0000256" key="6">
    <source>
        <dbReference type="ARBA" id="ARBA00022840"/>
    </source>
</evidence>
<protein>
    <recommendedName>
        <fullName evidence="3">tryptophan--tRNA ligase</fullName>
        <ecNumber evidence="3">6.1.1.2</ecNumber>
    </recommendedName>
</protein>
<evidence type="ECO:0000256" key="3">
    <source>
        <dbReference type="ARBA" id="ARBA00013161"/>
    </source>
</evidence>
<dbReference type="HAMAP" id="MF_00140_B">
    <property type="entry name" value="Trp_tRNA_synth_B"/>
    <property type="match status" value="1"/>
</dbReference>
<comment type="catalytic activity">
    <reaction evidence="9">
        <text>tRNA(Trp) + L-tryptophan + ATP = L-tryptophyl-tRNA(Trp) + AMP + diphosphate + H(+)</text>
        <dbReference type="Rhea" id="RHEA:24080"/>
        <dbReference type="Rhea" id="RHEA-COMP:9671"/>
        <dbReference type="Rhea" id="RHEA-COMP:9705"/>
        <dbReference type="ChEBI" id="CHEBI:15378"/>
        <dbReference type="ChEBI" id="CHEBI:30616"/>
        <dbReference type="ChEBI" id="CHEBI:33019"/>
        <dbReference type="ChEBI" id="CHEBI:57912"/>
        <dbReference type="ChEBI" id="CHEBI:78442"/>
        <dbReference type="ChEBI" id="CHEBI:78535"/>
        <dbReference type="ChEBI" id="CHEBI:456215"/>
        <dbReference type="EC" id="6.1.1.2"/>
    </reaction>
</comment>
<dbReference type="InterPro" id="IPR024109">
    <property type="entry name" value="Trp-tRNA-ligase_bac-type"/>
</dbReference>
<dbReference type="EC" id="6.1.1.2" evidence="3"/>
<comment type="similarity">
    <text evidence="2">Belongs to the class-I aminoacyl-tRNA synthetase family.</text>
</comment>
<dbReference type="Gene3D" id="3.40.50.620">
    <property type="entry name" value="HUPs"/>
    <property type="match status" value="1"/>
</dbReference>
<dbReference type="GO" id="GO:0005524">
    <property type="term" value="F:ATP binding"/>
    <property type="evidence" value="ECO:0007669"/>
    <property type="project" value="UniProtKB-KW"/>
</dbReference>
<evidence type="ECO:0000313" key="10">
    <source>
        <dbReference type="EMBL" id="SVA50249.1"/>
    </source>
</evidence>
<evidence type="ECO:0000256" key="9">
    <source>
        <dbReference type="ARBA" id="ARBA00049929"/>
    </source>
</evidence>
<proteinExistence type="inferred from homology"/>